<reference evidence="7 8" key="1">
    <citation type="submission" date="2023-03" db="EMBL/GenBank/DDBJ databases">
        <title>Novel Species.</title>
        <authorList>
            <person name="Ma S."/>
        </authorList>
    </citation>
    <scope>NUCLEOTIDE SEQUENCE [LARGE SCALE GENOMIC DNA]</scope>
    <source>
        <strain evidence="7 8">B11</strain>
    </source>
</reference>
<dbReference type="InterPro" id="IPR023404">
    <property type="entry name" value="rSAM_horseshoe"/>
</dbReference>
<gene>
    <name evidence="7" type="ORF">QBE54_00780</name>
</gene>
<dbReference type="InterPro" id="IPR023980">
    <property type="entry name" value="CHP04013_B12-bd/rSAM"/>
</dbReference>
<dbReference type="Pfam" id="PF04055">
    <property type="entry name" value="Radical_SAM"/>
    <property type="match status" value="1"/>
</dbReference>
<keyword evidence="5" id="KW-0411">Iron-sulfur</keyword>
<dbReference type="SFLD" id="SFLDS00029">
    <property type="entry name" value="Radical_SAM"/>
    <property type="match status" value="1"/>
</dbReference>
<dbReference type="InterPro" id="IPR007197">
    <property type="entry name" value="rSAM"/>
</dbReference>
<dbReference type="Gene3D" id="3.80.30.20">
    <property type="entry name" value="tm_1862 like domain"/>
    <property type="match status" value="1"/>
</dbReference>
<evidence type="ECO:0000256" key="3">
    <source>
        <dbReference type="ARBA" id="ARBA00022723"/>
    </source>
</evidence>
<accession>A0ABZ2YF37</accession>
<keyword evidence="2" id="KW-0949">S-adenosyl-L-methionine</keyword>
<keyword evidence="8" id="KW-1185">Reference proteome</keyword>
<dbReference type="InterPro" id="IPR051198">
    <property type="entry name" value="BchE-like"/>
</dbReference>
<evidence type="ECO:0000259" key="6">
    <source>
        <dbReference type="PROSITE" id="PS51918"/>
    </source>
</evidence>
<evidence type="ECO:0000256" key="4">
    <source>
        <dbReference type="ARBA" id="ARBA00023004"/>
    </source>
</evidence>
<feature type="domain" description="Radical SAM core" evidence="6">
    <location>
        <begin position="148"/>
        <end position="383"/>
    </location>
</feature>
<protein>
    <submittedName>
        <fullName evidence="7">TIGR04013 family B12-binding domain/radical SAM domain-containing protein</fullName>
    </submittedName>
</protein>
<dbReference type="Proteomes" id="UP001461341">
    <property type="component" value="Chromosome"/>
</dbReference>
<dbReference type="PANTHER" id="PTHR43409:SF17">
    <property type="entry name" value="METHYLTHIOTRANSFERASE MJ0865-RELATED"/>
    <property type="match status" value="1"/>
</dbReference>
<keyword evidence="3" id="KW-0479">Metal-binding</keyword>
<sequence length="405" mass="45614">MNEQKPSLLVLYTRPNRFSLNAILGAIGNRKEFNIRFCTSSEELYQVVSSSSKALLLVSSMSKEWRERRALLQELREKNPHLGICVGGPHPSAKSADFEGIAHWIVKGEGEKTIIKVLQEWKEEPLPQTSRVLKGEPVVLGEYLPSPVWLGIFGPLEITRGCPFGCYFCQTSYLFGKNPRHRPLEAILEYVRMMSKNNLTDIRFISPNALSYGSPDGKTLNFDACLNLLSETRRIIGKRGRIFFGSFPSEVRPEFLNQEVARELKKLVDNHNLVIGAQSGSDRLLQTIGRGHSSEDVLQAAEAAASAGFVPIVDFIFGFPQETEEDFQRTVSLIEKLLAQGAQIHAHAFMPLPGTPFANTIPRRLTRKELKLLGNLARRGQLFGQWQTHQKIAEKMREETIQTEK</sequence>
<dbReference type="InterPro" id="IPR006638">
    <property type="entry name" value="Elp3/MiaA/NifB-like_rSAM"/>
</dbReference>
<comment type="cofactor">
    <cofactor evidence="1">
        <name>[4Fe-4S] cluster</name>
        <dbReference type="ChEBI" id="CHEBI:49883"/>
    </cofactor>
</comment>
<organism evidence="7 8">
    <name type="scientific">Thermatribacter velox</name>
    <dbReference type="NCBI Taxonomy" id="3039681"/>
    <lineage>
        <taxon>Bacteria</taxon>
        <taxon>Pseudomonadati</taxon>
        <taxon>Atribacterota</taxon>
        <taxon>Atribacteria</taxon>
        <taxon>Atribacterales</taxon>
        <taxon>Thermatribacteraceae</taxon>
        <taxon>Thermatribacter</taxon>
    </lineage>
</organism>
<dbReference type="EMBL" id="CP121689">
    <property type="protein sequence ID" value="WZL76300.1"/>
    <property type="molecule type" value="Genomic_DNA"/>
</dbReference>
<evidence type="ECO:0000313" key="7">
    <source>
        <dbReference type="EMBL" id="WZL76300.1"/>
    </source>
</evidence>
<keyword evidence="4" id="KW-0408">Iron</keyword>
<dbReference type="SMART" id="SM00729">
    <property type="entry name" value="Elp3"/>
    <property type="match status" value="1"/>
</dbReference>
<name>A0ABZ2YF37_9BACT</name>
<evidence type="ECO:0000256" key="2">
    <source>
        <dbReference type="ARBA" id="ARBA00022691"/>
    </source>
</evidence>
<dbReference type="CDD" id="cd01335">
    <property type="entry name" value="Radical_SAM"/>
    <property type="match status" value="1"/>
</dbReference>
<dbReference type="PROSITE" id="PS51918">
    <property type="entry name" value="RADICAL_SAM"/>
    <property type="match status" value="1"/>
</dbReference>
<dbReference type="PANTHER" id="PTHR43409">
    <property type="entry name" value="ANAEROBIC MAGNESIUM-PROTOPORPHYRIN IX MONOMETHYL ESTER CYCLASE-RELATED"/>
    <property type="match status" value="1"/>
</dbReference>
<evidence type="ECO:0000313" key="8">
    <source>
        <dbReference type="Proteomes" id="UP001461341"/>
    </source>
</evidence>
<evidence type="ECO:0000256" key="1">
    <source>
        <dbReference type="ARBA" id="ARBA00001966"/>
    </source>
</evidence>
<dbReference type="NCBIfam" id="TIGR04013">
    <property type="entry name" value="B12_SAM_MJ_1487"/>
    <property type="match status" value="1"/>
</dbReference>
<dbReference type="Gene3D" id="3.40.50.280">
    <property type="entry name" value="Cobalamin-binding domain"/>
    <property type="match status" value="1"/>
</dbReference>
<proteinExistence type="predicted"/>
<dbReference type="InterPro" id="IPR058240">
    <property type="entry name" value="rSAM_sf"/>
</dbReference>
<dbReference type="SFLD" id="SFLDG01082">
    <property type="entry name" value="B12-binding_domain_containing"/>
    <property type="match status" value="1"/>
</dbReference>
<dbReference type="RefSeq" id="WP_369018458.1">
    <property type="nucleotide sequence ID" value="NZ_CP121689.1"/>
</dbReference>
<evidence type="ECO:0000256" key="5">
    <source>
        <dbReference type="ARBA" id="ARBA00023014"/>
    </source>
</evidence>
<dbReference type="SUPFAM" id="SSF102114">
    <property type="entry name" value="Radical SAM enzymes"/>
    <property type="match status" value="1"/>
</dbReference>